<feature type="compositionally biased region" description="Basic and acidic residues" evidence="1">
    <location>
        <begin position="101"/>
        <end position="169"/>
    </location>
</feature>
<evidence type="ECO:0000256" key="1">
    <source>
        <dbReference type="SAM" id="MobiDB-lite"/>
    </source>
</evidence>
<feature type="non-terminal residue" evidence="2">
    <location>
        <position position="1"/>
    </location>
</feature>
<organism evidence="2 3">
    <name type="scientific">Glonium stellatum</name>
    <dbReference type="NCBI Taxonomy" id="574774"/>
    <lineage>
        <taxon>Eukaryota</taxon>
        <taxon>Fungi</taxon>
        <taxon>Dikarya</taxon>
        <taxon>Ascomycota</taxon>
        <taxon>Pezizomycotina</taxon>
        <taxon>Dothideomycetes</taxon>
        <taxon>Pleosporomycetidae</taxon>
        <taxon>Gloniales</taxon>
        <taxon>Gloniaceae</taxon>
        <taxon>Glonium</taxon>
    </lineage>
</organism>
<evidence type="ECO:0000313" key="3">
    <source>
        <dbReference type="Proteomes" id="UP000250140"/>
    </source>
</evidence>
<dbReference type="EMBL" id="KV749957">
    <property type="protein sequence ID" value="OCL06948.1"/>
    <property type="molecule type" value="Genomic_DNA"/>
</dbReference>
<evidence type="ECO:0008006" key="4">
    <source>
        <dbReference type="Google" id="ProtNLM"/>
    </source>
</evidence>
<name>A0A8E2JRM1_9PEZI</name>
<protein>
    <recommendedName>
        <fullName evidence="4">Chromatin assembly factor 1 subunit A</fullName>
    </recommendedName>
</protein>
<dbReference type="AlphaFoldDB" id="A0A8E2JRM1"/>
<gene>
    <name evidence="2" type="ORF">AOQ84DRAFT_67418</name>
</gene>
<accession>A0A8E2JRM1</accession>
<feature type="region of interest" description="Disordered" evidence="1">
    <location>
        <begin position="1"/>
        <end position="229"/>
    </location>
</feature>
<feature type="compositionally biased region" description="Polar residues" evidence="1">
    <location>
        <begin position="81"/>
        <end position="93"/>
    </location>
</feature>
<proteinExistence type="predicted"/>
<evidence type="ECO:0000313" key="2">
    <source>
        <dbReference type="EMBL" id="OCL06948.1"/>
    </source>
</evidence>
<keyword evidence="3" id="KW-1185">Reference proteome</keyword>
<dbReference type="Proteomes" id="UP000250140">
    <property type="component" value="Unassembled WGS sequence"/>
</dbReference>
<feature type="compositionally biased region" description="Low complexity" evidence="1">
    <location>
        <begin position="186"/>
        <end position="200"/>
    </location>
</feature>
<reference evidence="2 3" key="1">
    <citation type="journal article" date="2016" name="Nat. Commun.">
        <title>Ectomycorrhizal ecology is imprinted in the genome of the dominant symbiotic fungus Cenococcum geophilum.</title>
        <authorList>
            <consortium name="DOE Joint Genome Institute"/>
            <person name="Peter M."/>
            <person name="Kohler A."/>
            <person name="Ohm R.A."/>
            <person name="Kuo A."/>
            <person name="Krutzmann J."/>
            <person name="Morin E."/>
            <person name="Arend M."/>
            <person name="Barry K.W."/>
            <person name="Binder M."/>
            <person name="Choi C."/>
            <person name="Clum A."/>
            <person name="Copeland A."/>
            <person name="Grisel N."/>
            <person name="Haridas S."/>
            <person name="Kipfer T."/>
            <person name="LaButti K."/>
            <person name="Lindquist E."/>
            <person name="Lipzen A."/>
            <person name="Maire R."/>
            <person name="Meier B."/>
            <person name="Mihaltcheva S."/>
            <person name="Molinier V."/>
            <person name="Murat C."/>
            <person name="Poggeler S."/>
            <person name="Quandt C.A."/>
            <person name="Sperisen C."/>
            <person name="Tritt A."/>
            <person name="Tisserant E."/>
            <person name="Crous P.W."/>
            <person name="Henrissat B."/>
            <person name="Nehls U."/>
            <person name="Egli S."/>
            <person name="Spatafora J.W."/>
            <person name="Grigoriev I.V."/>
            <person name="Martin F.M."/>
        </authorList>
    </citation>
    <scope>NUCLEOTIDE SEQUENCE [LARGE SCALE GENOMIC DNA]</scope>
    <source>
        <strain evidence="2 3">CBS 207.34</strain>
    </source>
</reference>
<feature type="compositionally biased region" description="Polar residues" evidence="1">
    <location>
        <begin position="35"/>
        <end position="56"/>
    </location>
</feature>
<sequence>MAEVLPAALSPSRKRPLEDESVDPGTPSKPLPSSPHASEPQSSPLTVLSTQPSPRSSPDPVARQPSPAPSSTDSVVGDATEATQNGASASGTQAAKRRKLTAKEKEEKRLEKEAKEKAKAELKAQKEEEKRMKDEERKKKNEEKEEKKRAKELELQQKEEEKRKKERSQMRLNAFFVKPQKSSGESPCKISPSSKPPSFSDDGGRRKSVSLEPSGIVPDSASPSPQKKAAPLSDYERFFLPFELPSHAVWAPYNHFMADPGELEAARTRLNSLSQHDDTAMDLSQPATFKARLSQRAPRGARTIPVREIIARLNGSPNNPIDLTNDLKAATTTT</sequence>
<dbReference type="OrthoDB" id="79480at2759"/>